<feature type="transmembrane region" description="Helical" evidence="2">
    <location>
        <begin position="271"/>
        <end position="288"/>
    </location>
</feature>
<evidence type="ECO:0000259" key="3">
    <source>
        <dbReference type="Pfam" id="PF20237"/>
    </source>
</evidence>
<evidence type="ECO:0000256" key="2">
    <source>
        <dbReference type="SAM" id="Phobius"/>
    </source>
</evidence>
<dbReference type="AlphaFoldDB" id="A0A6A5TAH8"/>
<dbReference type="EMBL" id="ML977050">
    <property type="protein sequence ID" value="KAF1948719.1"/>
    <property type="molecule type" value="Genomic_DNA"/>
</dbReference>
<dbReference type="OrthoDB" id="5416037at2759"/>
<dbReference type="PANTHER" id="PTHR34502:SF4">
    <property type="entry name" value="DUF6594 DOMAIN-CONTAINING PROTEIN"/>
    <property type="match status" value="1"/>
</dbReference>
<reference evidence="4" key="1">
    <citation type="journal article" date="2020" name="Stud. Mycol.">
        <title>101 Dothideomycetes genomes: a test case for predicting lifestyles and emergence of pathogens.</title>
        <authorList>
            <person name="Haridas S."/>
            <person name="Albert R."/>
            <person name="Binder M."/>
            <person name="Bloem J."/>
            <person name="Labutti K."/>
            <person name="Salamov A."/>
            <person name="Andreopoulos B."/>
            <person name="Baker S."/>
            <person name="Barry K."/>
            <person name="Bills G."/>
            <person name="Bluhm B."/>
            <person name="Cannon C."/>
            <person name="Castanera R."/>
            <person name="Culley D."/>
            <person name="Daum C."/>
            <person name="Ezra D."/>
            <person name="Gonzalez J."/>
            <person name="Henrissat B."/>
            <person name="Kuo A."/>
            <person name="Liang C."/>
            <person name="Lipzen A."/>
            <person name="Lutzoni F."/>
            <person name="Magnuson J."/>
            <person name="Mondo S."/>
            <person name="Nolan M."/>
            <person name="Ohm R."/>
            <person name="Pangilinan J."/>
            <person name="Park H.-J."/>
            <person name="Ramirez L."/>
            <person name="Alfaro M."/>
            <person name="Sun H."/>
            <person name="Tritt A."/>
            <person name="Yoshinaga Y."/>
            <person name="Zwiers L.-H."/>
            <person name="Turgeon B."/>
            <person name="Goodwin S."/>
            <person name="Spatafora J."/>
            <person name="Crous P."/>
            <person name="Grigoriev I."/>
        </authorList>
    </citation>
    <scope>NUCLEOTIDE SEQUENCE</scope>
    <source>
        <strain evidence="4">CBS 675.92</strain>
    </source>
</reference>
<organism evidence="4 5">
    <name type="scientific">Byssothecium circinans</name>
    <dbReference type="NCBI Taxonomy" id="147558"/>
    <lineage>
        <taxon>Eukaryota</taxon>
        <taxon>Fungi</taxon>
        <taxon>Dikarya</taxon>
        <taxon>Ascomycota</taxon>
        <taxon>Pezizomycotina</taxon>
        <taxon>Dothideomycetes</taxon>
        <taxon>Pleosporomycetidae</taxon>
        <taxon>Pleosporales</taxon>
        <taxon>Massarineae</taxon>
        <taxon>Massarinaceae</taxon>
        <taxon>Byssothecium</taxon>
    </lineage>
</organism>
<dbReference type="Pfam" id="PF20237">
    <property type="entry name" value="DUF6594"/>
    <property type="match status" value="1"/>
</dbReference>
<evidence type="ECO:0000256" key="1">
    <source>
        <dbReference type="SAM" id="Coils"/>
    </source>
</evidence>
<feature type="domain" description="DUF6594" evidence="3">
    <location>
        <begin position="27"/>
        <end position="282"/>
    </location>
</feature>
<protein>
    <recommendedName>
        <fullName evidence="3">DUF6594 domain-containing protein</fullName>
    </recommendedName>
</protein>
<proteinExistence type="predicted"/>
<keyword evidence="5" id="KW-1185">Reference proteome</keyword>
<gene>
    <name evidence="4" type="ORF">CC80DRAFT_485693</name>
</gene>
<dbReference type="InterPro" id="IPR046529">
    <property type="entry name" value="DUF6594"/>
</dbReference>
<evidence type="ECO:0000313" key="4">
    <source>
        <dbReference type="EMBL" id="KAF1948719.1"/>
    </source>
</evidence>
<feature type="transmembrane region" description="Helical" evidence="2">
    <location>
        <begin position="245"/>
        <end position="265"/>
    </location>
</feature>
<name>A0A6A5TAH8_9PLEO</name>
<accession>A0A6A5TAH8</accession>
<keyword evidence="2" id="KW-0812">Transmembrane</keyword>
<keyword evidence="2" id="KW-0472">Membrane</keyword>
<sequence length="289" mass="32526">MNTPQTLPTSSNAPTAEKAKPWKTIGYRGFSNFLASDNDFLLFRKFGALNARLLLYLQDEIVQLETTLNALEQHHSRKEADDIHNGSFREDALPHRTQLLSVINIKMRQYNELLLQHSQLCAKPAVPPNHIRSVSNWFSHTQNAIHDEERAYITHPTDLIQLVPSSYTPIRSLLERSTRFRLFGLWRKPTPTSLHGHFPQPDLLHYTSDSRVDAFVAATVTFLGMVMLIVPLWVLAVTHGTMKRLGVITGFVVLFLGLVAFTTVARPFESLAAAAAYSAVLVVFLQIAD</sequence>
<feature type="transmembrane region" description="Helical" evidence="2">
    <location>
        <begin position="214"/>
        <end position="238"/>
    </location>
</feature>
<dbReference type="PANTHER" id="PTHR34502">
    <property type="entry name" value="DUF6594 DOMAIN-CONTAINING PROTEIN-RELATED"/>
    <property type="match status" value="1"/>
</dbReference>
<feature type="coiled-coil region" evidence="1">
    <location>
        <begin position="54"/>
        <end position="81"/>
    </location>
</feature>
<keyword evidence="1" id="KW-0175">Coiled coil</keyword>
<evidence type="ECO:0000313" key="5">
    <source>
        <dbReference type="Proteomes" id="UP000800035"/>
    </source>
</evidence>
<keyword evidence="2" id="KW-1133">Transmembrane helix</keyword>
<dbReference type="Proteomes" id="UP000800035">
    <property type="component" value="Unassembled WGS sequence"/>
</dbReference>